<proteinExistence type="predicted"/>
<name>A0A1L2CVI3_9CAUD</name>
<organism evidence="2 3">
    <name type="scientific">Pectobacterium phage vB_PcaM_CBB</name>
    <dbReference type="NCBI Taxonomy" id="2772511"/>
    <lineage>
        <taxon>Viruses</taxon>
        <taxon>Duplodnaviria</taxon>
        <taxon>Heunggongvirae</taxon>
        <taxon>Uroviricota</taxon>
        <taxon>Caudoviricetes</taxon>
        <taxon>Mimasvirus</taxon>
        <taxon>Mimasvirus CBB</taxon>
    </lineage>
</organism>
<keyword evidence="3" id="KW-1185">Reference proteome</keyword>
<dbReference type="EMBL" id="KU574722">
    <property type="protein sequence ID" value="AMM44006.1"/>
    <property type="molecule type" value="Genomic_DNA"/>
</dbReference>
<protein>
    <submittedName>
        <fullName evidence="2">Putative membrane protein</fullName>
    </submittedName>
</protein>
<evidence type="ECO:0000256" key="1">
    <source>
        <dbReference type="SAM" id="Phobius"/>
    </source>
</evidence>
<accession>A0A1L2CVI3</accession>
<reference evidence="3" key="1">
    <citation type="submission" date="2016-01" db="EMBL/GenBank/DDBJ databases">
        <title>Isolation and Characterization of Enterobacteria phage CBB.</title>
        <authorList>
            <person name="Buttimer C.T.H."/>
            <person name="Hendrix H."/>
            <person name="Alexandre H."/>
            <person name="O'Mahony J."/>
            <person name="Lavigne R."/>
            <person name="Coffey A."/>
        </authorList>
    </citation>
    <scope>NUCLEOTIDE SEQUENCE [LARGE SCALE GENOMIC DNA]</scope>
</reference>
<keyword evidence="1" id="KW-0472">Membrane</keyword>
<feature type="transmembrane region" description="Helical" evidence="1">
    <location>
        <begin position="7"/>
        <end position="38"/>
    </location>
</feature>
<keyword evidence="1" id="KW-0812">Transmembrane</keyword>
<keyword evidence="1" id="KW-1133">Transmembrane helix</keyword>
<dbReference type="Proteomes" id="UP000223891">
    <property type="component" value="Segment"/>
</dbReference>
<evidence type="ECO:0000313" key="2">
    <source>
        <dbReference type="EMBL" id="AMM44006.1"/>
    </source>
</evidence>
<sequence length="124" mass="13915">MKYFSEVLFLALALILFVCGQTGLAIFSAMFCVIAWMWPHYKEPKTAEQLMAEADPGNAVLVFVEYEFNSNKGETFTAELHHDSTIPLTEEEVLTDLAEHVTEHTGIPIDASRLHVLKFNQIAA</sequence>
<evidence type="ECO:0000313" key="3">
    <source>
        <dbReference type="Proteomes" id="UP000223891"/>
    </source>
</evidence>
<gene>
    <name evidence="2" type="ORF">CBB_443</name>
</gene>